<dbReference type="SUPFAM" id="SSF53474">
    <property type="entry name" value="alpha/beta-Hydrolases"/>
    <property type="match status" value="1"/>
</dbReference>
<dbReference type="EMBL" id="AEBR01000081">
    <property type="protein sequence ID" value="EFM82016.1"/>
    <property type="molecule type" value="Genomic_DNA"/>
</dbReference>
<comment type="caution">
    <text evidence="1">The sequence shown here is derived from an EMBL/GenBank/DDBJ whole genome shotgun (WGS) entry which is preliminary data.</text>
</comment>
<dbReference type="Proteomes" id="UP000004846">
    <property type="component" value="Unassembled WGS sequence"/>
</dbReference>
<gene>
    <name evidence="1" type="ORF">HMPREF9498_02366</name>
</gene>
<protein>
    <submittedName>
        <fullName evidence="1">Phospholipase/carboxylesterase family protein</fullName>
    </submittedName>
</protein>
<accession>A0A125W4F7</accession>
<organism evidence="1 2">
    <name type="scientific">Enterococcus faecalis TX4248</name>
    <dbReference type="NCBI Taxonomy" id="749495"/>
    <lineage>
        <taxon>Bacteria</taxon>
        <taxon>Bacillati</taxon>
        <taxon>Bacillota</taxon>
        <taxon>Bacilli</taxon>
        <taxon>Lactobacillales</taxon>
        <taxon>Enterococcaceae</taxon>
        <taxon>Enterococcus</taxon>
    </lineage>
</organism>
<proteinExistence type="predicted"/>
<sequence length="190" mass="20932">MKQFFQKGSKPNQLVVAFHGTGGNEYQLLTTIATLYPEASVLSYLGTEGVGEQRRFFAPLVNGALPRANFDERVTAFLEEVWQPQKLYDEVIFIGYSNGANFILGLLEKNPTIANTVILLHPSNLGYQYVSGEFATKVIVTTGAQDELSIPGQVLSLANQLKKHFPVDFLLVDGGHGLSEEEVTKIKEVL</sequence>
<dbReference type="RefSeq" id="WP_002358653.1">
    <property type="nucleotide sequence ID" value="NZ_GL454475.1"/>
</dbReference>
<dbReference type="InterPro" id="IPR029058">
    <property type="entry name" value="AB_hydrolase_fold"/>
</dbReference>
<reference evidence="2" key="1">
    <citation type="submission" date="2010-07" db="EMBL/GenBank/DDBJ databases">
        <authorList>
            <person name="Weinstock G."/>
            <person name="Sodergren E."/>
            <person name="Clifton S."/>
            <person name="Fulton L."/>
            <person name="Fulton B."/>
            <person name="Courtney L."/>
            <person name="Fronick C."/>
            <person name="Harrison M."/>
            <person name="Strong C."/>
            <person name="Farmer C."/>
            <person name="Delahaunty K."/>
            <person name="Markovic C."/>
            <person name="Hall O."/>
            <person name="Minx P."/>
            <person name="Tomlinson C."/>
            <person name="Mitreva M."/>
            <person name="Hou S."/>
            <person name="Chen J."/>
            <person name="Wollam A."/>
            <person name="Pepin K.H."/>
            <person name="Johnson M."/>
            <person name="Bhonagiri V."/>
            <person name="Zhang X."/>
            <person name="Suruliraj S."/>
            <person name="Warren W."/>
            <person name="Chinwalla A."/>
            <person name="Mardis E.R."/>
            <person name="Wilson R.K."/>
        </authorList>
    </citation>
    <scope>NUCLEOTIDE SEQUENCE [LARGE SCALE GENOMIC DNA]</scope>
    <source>
        <strain evidence="2">TX4248</strain>
    </source>
</reference>
<dbReference type="HOGENOM" id="CLU_049413_6_1_9"/>
<dbReference type="Gene3D" id="3.40.50.1820">
    <property type="entry name" value="alpha/beta hydrolase"/>
    <property type="match status" value="1"/>
</dbReference>
<evidence type="ECO:0000313" key="2">
    <source>
        <dbReference type="Proteomes" id="UP000004846"/>
    </source>
</evidence>
<dbReference type="AlphaFoldDB" id="A0A125W4F7"/>
<name>A0A125W4F7_ENTFL</name>
<dbReference type="GeneID" id="60892954"/>
<evidence type="ECO:0000313" key="1">
    <source>
        <dbReference type="EMBL" id="EFM82016.1"/>
    </source>
</evidence>